<name>A0A0A9EXY5_ARUDO</name>
<evidence type="ECO:0000313" key="2">
    <source>
        <dbReference type="EMBL" id="JAE02736.1"/>
    </source>
</evidence>
<protein>
    <submittedName>
        <fullName evidence="2">Uncharacterized protein</fullName>
    </submittedName>
</protein>
<accession>A0A0A9EXY5</accession>
<sequence>MLGTAATGGRQRRPDGGSMMTKCNRHRLPASLTVISLPMGDEKI</sequence>
<reference evidence="2" key="1">
    <citation type="submission" date="2014-09" db="EMBL/GenBank/DDBJ databases">
        <authorList>
            <person name="Magalhaes I.L.F."/>
            <person name="Oliveira U."/>
            <person name="Santos F.R."/>
            <person name="Vidigal T.H.D.A."/>
            <person name="Brescovit A.D."/>
            <person name="Santos A.J."/>
        </authorList>
    </citation>
    <scope>NUCLEOTIDE SEQUENCE</scope>
    <source>
        <tissue evidence="2">Shoot tissue taken approximately 20 cm above the soil surface</tissue>
    </source>
</reference>
<reference evidence="2" key="2">
    <citation type="journal article" date="2015" name="Data Brief">
        <title>Shoot transcriptome of the giant reed, Arundo donax.</title>
        <authorList>
            <person name="Barrero R.A."/>
            <person name="Guerrero F.D."/>
            <person name="Moolhuijzen P."/>
            <person name="Goolsby J.A."/>
            <person name="Tidwell J."/>
            <person name="Bellgard S.E."/>
            <person name="Bellgard M.I."/>
        </authorList>
    </citation>
    <scope>NUCLEOTIDE SEQUENCE</scope>
    <source>
        <tissue evidence="2">Shoot tissue taken approximately 20 cm above the soil surface</tissue>
    </source>
</reference>
<organism evidence="2">
    <name type="scientific">Arundo donax</name>
    <name type="common">Giant reed</name>
    <name type="synonym">Donax arundinaceus</name>
    <dbReference type="NCBI Taxonomy" id="35708"/>
    <lineage>
        <taxon>Eukaryota</taxon>
        <taxon>Viridiplantae</taxon>
        <taxon>Streptophyta</taxon>
        <taxon>Embryophyta</taxon>
        <taxon>Tracheophyta</taxon>
        <taxon>Spermatophyta</taxon>
        <taxon>Magnoliopsida</taxon>
        <taxon>Liliopsida</taxon>
        <taxon>Poales</taxon>
        <taxon>Poaceae</taxon>
        <taxon>PACMAD clade</taxon>
        <taxon>Arundinoideae</taxon>
        <taxon>Arundineae</taxon>
        <taxon>Arundo</taxon>
    </lineage>
</organism>
<feature type="region of interest" description="Disordered" evidence="1">
    <location>
        <begin position="1"/>
        <end position="23"/>
    </location>
</feature>
<evidence type="ECO:0000256" key="1">
    <source>
        <dbReference type="SAM" id="MobiDB-lite"/>
    </source>
</evidence>
<dbReference type="AlphaFoldDB" id="A0A0A9EXY5"/>
<proteinExistence type="predicted"/>
<dbReference type="EMBL" id="GBRH01195160">
    <property type="protein sequence ID" value="JAE02736.1"/>
    <property type="molecule type" value="Transcribed_RNA"/>
</dbReference>